<protein>
    <submittedName>
        <fullName evidence="1">Uncharacterized protein</fullName>
    </submittedName>
</protein>
<evidence type="ECO:0000313" key="2">
    <source>
        <dbReference type="Proteomes" id="UP001165960"/>
    </source>
</evidence>
<organism evidence="1 2">
    <name type="scientific">Entomophthora muscae</name>
    <dbReference type="NCBI Taxonomy" id="34485"/>
    <lineage>
        <taxon>Eukaryota</taxon>
        <taxon>Fungi</taxon>
        <taxon>Fungi incertae sedis</taxon>
        <taxon>Zoopagomycota</taxon>
        <taxon>Entomophthoromycotina</taxon>
        <taxon>Entomophthoromycetes</taxon>
        <taxon>Entomophthorales</taxon>
        <taxon>Entomophthoraceae</taxon>
        <taxon>Entomophthora</taxon>
    </lineage>
</organism>
<comment type="caution">
    <text evidence="1">The sequence shown here is derived from an EMBL/GenBank/DDBJ whole genome shotgun (WGS) entry which is preliminary data.</text>
</comment>
<gene>
    <name evidence="1" type="ORF">DSO57_1036551</name>
</gene>
<dbReference type="Proteomes" id="UP001165960">
    <property type="component" value="Unassembled WGS sequence"/>
</dbReference>
<sequence>MKEIPTSPPLPTTPPTQDFSKLGFVYITVLGLANQVVPHTESWRPLATALNYLVHIAPIVYMAFRPSLPLLWESTWTLVWAVTTQVGGWQKVGSGEQAGCQSSACSLAGGRLEPGEQVGDWQEACWWQAGRWEAGRHLPG</sequence>
<name>A0ACC2SN95_9FUNG</name>
<accession>A0ACC2SN95</accession>
<keyword evidence="2" id="KW-1185">Reference proteome</keyword>
<reference evidence="1" key="1">
    <citation type="submission" date="2022-04" db="EMBL/GenBank/DDBJ databases">
        <title>Genome of the entomopathogenic fungus Entomophthora muscae.</title>
        <authorList>
            <person name="Elya C."/>
            <person name="Lovett B.R."/>
            <person name="Lee E."/>
            <person name="Macias A.M."/>
            <person name="Hajek A.E."/>
            <person name="De Bivort B.L."/>
            <person name="Kasson M.T."/>
            <person name="De Fine Licht H.H."/>
            <person name="Stajich J.E."/>
        </authorList>
    </citation>
    <scope>NUCLEOTIDE SEQUENCE</scope>
    <source>
        <strain evidence="1">Berkeley</strain>
    </source>
</reference>
<evidence type="ECO:0000313" key="1">
    <source>
        <dbReference type="EMBL" id="KAJ9063856.1"/>
    </source>
</evidence>
<dbReference type="EMBL" id="QTSX02004615">
    <property type="protein sequence ID" value="KAJ9063856.1"/>
    <property type="molecule type" value="Genomic_DNA"/>
</dbReference>
<proteinExistence type="predicted"/>